<feature type="transmembrane region" description="Helical" evidence="1">
    <location>
        <begin position="73"/>
        <end position="94"/>
    </location>
</feature>
<dbReference type="GO" id="GO:0016020">
    <property type="term" value="C:membrane"/>
    <property type="evidence" value="ECO:0007669"/>
    <property type="project" value="InterPro"/>
</dbReference>
<dbReference type="Proteomes" id="UP000019760">
    <property type="component" value="Unassembled WGS sequence"/>
</dbReference>
<comment type="caution">
    <text evidence="2">The sequence shown here is derived from an EMBL/GenBank/DDBJ whole genome shotgun (WGS) entry which is preliminary data.</text>
</comment>
<dbReference type="EMBL" id="BAND01000012">
    <property type="protein sequence ID" value="GAJ28030.1"/>
    <property type="molecule type" value="Genomic_DNA"/>
</dbReference>
<evidence type="ECO:0000313" key="3">
    <source>
        <dbReference type="Proteomes" id="UP000019760"/>
    </source>
</evidence>
<keyword evidence="1" id="KW-1133">Transmembrane helix</keyword>
<dbReference type="Pfam" id="PF02325">
    <property type="entry name" value="CCB3_YggT"/>
    <property type="match status" value="1"/>
</dbReference>
<sequence length="102" mass="11389">MLIFTVYRVLMLVINLFTWALILACLMSMLLAFGVLDPRNRVVYAVADFLNRVTEPVLAPVRNLLPQMGAMDFSPLVVLLALQFIVVPALRTLFVSLAMHGV</sequence>
<protein>
    <recommendedName>
        <fullName evidence="4">YggT family protein</fullName>
    </recommendedName>
</protein>
<keyword evidence="3" id="KW-1185">Reference proteome</keyword>
<evidence type="ECO:0008006" key="4">
    <source>
        <dbReference type="Google" id="ProtNLM"/>
    </source>
</evidence>
<accession>A0A023D2N9</accession>
<organism evidence="2 3">
    <name type="scientific">Acidomonas methanolica NBRC 104435</name>
    <dbReference type="NCBI Taxonomy" id="1231351"/>
    <lineage>
        <taxon>Bacteria</taxon>
        <taxon>Pseudomonadati</taxon>
        <taxon>Pseudomonadota</taxon>
        <taxon>Alphaproteobacteria</taxon>
        <taxon>Acetobacterales</taxon>
        <taxon>Acetobacteraceae</taxon>
        <taxon>Acidomonas</taxon>
    </lineage>
</organism>
<evidence type="ECO:0000313" key="2">
    <source>
        <dbReference type="EMBL" id="GAJ28030.1"/>
    </source>
</evidence>
<feature type="transmembrane region" description="Helical" evidence="1">
    <location>
        <begin position="12"/>
        <end position="36"/>
    </location>
</feature>
<dbReference type="InterPro" id="IPR003425">
    <property type="entry name" value="CCB3/YggT"/>
</dbReference>
<gene>
    <name evidence="2" type="ORF">Amme_012_019</name>
</gene>
<reference evidence="2 3" key="2">
    <citation type="journal article" date="2014" name="FEMS Microbiol. Lett.">
        <title>Draft genomic DNA sequence of the facultatively methylotrophic bacterium Acidomonas methanolica type strain MB58.</title>
        <authorList>
            <person name="Higashiura N."/>
            <person name="Hadano H."/>
            <person name="Hirakawa H."/>
            <person name="Matsutani M."/>
            <person name="Takabe S."/>
            <person name="Matsushita K."/>
            <person name="Azuma Y."/>
        </authorList>
    </citation>
    <scope>NUCLEOTIDE SEQUENCE [LARGE SCALE GENOMIC DNA]</scope>
    <source>
        <strain evidence="2 3">MB58</strain>
    </source>
</reference>
<keyword evidence="1" id="KW-0472">Membrane</keyword>
<dbReference type="AlphaFoldDB" id="A0A023D2N9"/>
<proteinExistence type="predicted"/>
<evidence type="ECO:0000256" key="1">
    <source>
        <dbReference type="SAM" id="Phobius"/>
    </source>
</evidence>
<name>A0A023D2N9_ACIMT</name>
<reference evidence="3" key="1">
    <citation type="journal article" date="2014" name="FEMS Microbiol. Lett.">
        <title>Draft Genomic DNA Sequence of the Facultatively Methylotrophic Bacterium Acidomonas methanolica type strain MB58.</title>
        <authorList>
            <person name="Higashiura N."/>
            <person name="Hadano H."/>
            <person name="Hirakawa H."/>
            <person name="Matsutani M."/>
            <person name="Takabe S."/>
            <person name="Matsushita K."/>
            <person name="Azuma Y."/>
        </authorList>
    </citation>
    <scope>NUCLEOTIDE SEQUENCE [LARGE SCALE GENOMIC DNA]</scope>
    <source>
        <strain evidence="3">MB58</strain>
    </source>
</reference>
<dbReference type="RefSeq" id="WP_239641535.1">
    <property type="nucleotide sequence ID" value="NZ_BAND01000012.1"/>
</dbReference>
<keyword evidence="1" id="KW-0812">Transmembrane</keyword>